<dbReference type="InterPro" id="IPR000182">
    <property type="entry name" value="GNAT_dom"/>
</dbReference>
<dbReference type="InterPro" id="IPR016181">
    <property type="entry name" value="Acyl_CoA_acyltransferase"/>
</dbReference>
<dbReference type="EMBL" id="ABWP01000016">
    <property type="protein sequence ID" value="EEA85855.1"/>
    <property type="molecule type" value="Genomic_DNA"/>
</dbReference>
<gene>
    <name evidence="2" type="ORF">CLOHIR_00487</name>
</gene>
<dbReference type="STRING" id="500633.CLOHIR_00487"/>
<evidence type="ECO:0000259" key="1">
    <source>
        <dbReference type="PROSITE" id="PS51186"/>
    </source>
</evidence>
<comment type="caution">
    <text evidence="2">The sequence shown here is derived from an EMBL/GenBank/DDBJ whole genome shotgun (WGS) entry which is preliminary data.</text>
</comment>
<keyword evidence="2" id="KW-0808">Transferase</keyword>
<name>B6FX88_PEPHT</name>
<dbReference type="Proteomes" id="UP000003178">
    <property type="component" value="Unassembled WGS sequence"/>
</dbReference>
<dbReference type="Pfam" id="PF00583">
    <property type="entry name" value="Acetyltransf_1"/>
    <property type="match status" value="1"/>
</dbReference>
<dbReference type="Gene3D" id="3.40.630.30">
    <property type="match status" value="1"/>
</dbReference>
<keyword evidence="3" id="KW-1185">Reference proteome</keyword>
<dbReference type="OrthoDB" id="9127144at2"/>
<evidence type="ECO:0000313" key="2">
    <source>
        <dbReference type="EMBL" id="EEA85855.1"/>
    </source>
</evidence>
<feature type="domain" description="N-acetyltransferase" evidence="1">
    <location>
        <begin position="4"/>
        <end position="145"/>
    </location>
</feature>
<dbReference type="SUPFAM" id="SSF55729">
    <property type="entry name" value="Acyl-CoA N-acyltransferases (Nat)"/>
    <property type="match status" value="1"/>
</dbReference>
<proteinExistence type="predicted"/>
<evidence type="ECO:0000313" key="3">
    <source>
        <dbReference type="Proteomes" id="UP000003178"/>
    </source>
</evidence>
<dbReference type="GO" id="GO:0016747">
    <property type="term" value="F:acyltransferase activity, transferring groups other than amino-acyl groups"/>
    <property type="evidence" value="ECO:0007669"/>
    <property type="project" value="InterPro"/>
</dbReference>
<reference evidence="2 3" key="2">
    <citation type="submission" date="2008-10" db="EMBL/GenBank/DDBJ databases">
        <title>Draft genome sequence of Clostridium hiranonis (DSM 13275).</title>
        <authorList>
            <person name="Sudarsanam P."/>
            <person name="Ley R."/>
            <person name="Guruge J."/>
            <person name="Turnbaugh P.J."/>
            <person name="Mahowald M."/>
            <person name="Liep D."/>
            <person name="Gordon J."/>
        </authorList>
    </citation>
    <scope>NUCLEOTIDE SEQUENCE [LARGE SCALE GENOMIC DNA]</scope>
    <source>
        <strain evidence="2 3">DSM 13275</strain>
    </source>
</reference>
<dbReference type="eggNOG" id="COG0456">
    <property type="taxonomic scope" value="Bacteria"/>
</dbReference>
<dbReference type="PROSITE" id="PS51186">
    <property type="entry name" value="GNAT"/>
    <property type="match status" value="1"/>
</dbReference>
<dbReference type="HOGENOM" id="CLU_105077_1_1_9"/>
<protein>
    <submittedName>
        <fullName evidence="2">Acetyltransferase, GNAT family</fullName>
    </submittedName>
</protein>
<accession>B6FX88</accession>
<reference evidence="2 3" key="1">
    <citation type="submission" date="2008-09" db="EMBL/GenBank/DDBJ databases">
        <authorList>
            <person name="Fulton L."/>
            <person name="Clifton S."/>
            <person name="Fulton B."/>
            <person name="Xu J."/>
            <person name="Minx P."/>
            <person name="Pepin K.H."/>
            <person name="Johnson M."/>
            <person name="Thiruvilangam P."/>
            <person name="Bhonagiri V."/>
            <person name="Nash W.E."/>
            <person name="Mardis E.R."/>
            <person name="Wilson R.K."/>
        </authorList>
    </citation>
    <scope>NUCLEOTIDE SEQUENCE [LARGE SCALE GENOMIC DNA]</scope>
    <source>
        <strain evidence="2 3">DSM 13275</strain>
    </source>
</reference>
<sequence>MKFIRLESKNDKYFDETMKIYECSFPIFEQRLLKDQDEVFERKDYHADIICEDDTLIGLLFYWKYDFKDEEFVYIEHLAISPELRGKNYGSKILTEFCKENPNTIIEIDEPVDEVSIKRLKFYSNLGFKLQQFHHIHPPYRKGFDGHSLKIMSFGRDLLDEEYNKFNEFLKYTVMKYSEVK</sequence>
<organism evidence="2 3">
    <name type="scientific">Peptacetobacter hiranonis (strain DSM 13275 / JCM 10541 / KCTC 15199 / TO-931)</name>
    <name type="common">Clostridium hiranonis</name>
    <dbReference type="NCBI Taxonomy" id="500633"/>
    <lineage>
        <taxon>Bacteria</taxon>
        <taxon>Bacillati</taxon>
        <taxon>Bacillota</taxon>
        <taxon>Clostridia</taxon>
        <taxon>Peptostreptococcales</taxon>
        <taxon>Peptostreptococcaceae</taxon>
        <taxon>Peptacetobacter</taxon>
    </lineage>
</organism>
<dbReference type="CDD" id="cd04301">
    <property type="entry name" value="NAT_SF"/>
    <property type="match status" value="1"/>
</dbReference>
<dbReference type="RefSeq" id="WP_006439416.1">
    <property type="nucleotide sequence ID" value="NZ_DS995355.1"/>
</dbReference>
<dbReference type="AlphaFoldDB" id="B6FX88"/>